<accession>A0A371I6U8</accession>
<dbReference type="EMBL" id="QJKJ01000785">
    <property type="protein sequence ID" value="RDY10763.1"/>
    <property type="molecule type" value="Genomic_DNA"/>
</dbReference>
<dbReference type="PANTHER" id="PTHR32108:SF9">
    <property type="entry name" value="REVERSE TRANSCRIPTASE RNASE H-LIKE DOMAIN-CONTAINING PROTEIN"/>
    <property type="match status" value="1"/>
</dbReference>
<dbReference type="CDD" id="cd00303">
    <property type="entry name" value="retropepsin_like"/>
    <property type="match status" value="1"/>
</dbReference>
<evidence type="ECO:0000313" key="2">
    <source>
        <dbReference type="EMBL" id="RDY10763.1"/>
    </source>
</evidence>
<proteinExistence type="predicted"/>
<dbReference type="PROSITE" id="PS50088">
    <property type="entry name" value="ANK_REPEAT"/>
    <property type="match status" value="1"/>
</dbReference>
<keyword evidence="3" id="KW-1185">Reference proteome</keyword>
<evidence type="ECO:0000313" key="3">
    <source>
        <dbReference type="Proteomes" id="UP000257109"/>
    </source>
</evidence>
<dbReference type="Proteomes" id="UP000257109">
    <property type="component" value="Unassembled WGS sequence"/>
</dbReference>
<keyword evidence="1" id="KW-0040">ANK repeat</keyword>
<dbReference type="InterPro" id="IPR002110">
    <property type="entry name" value="Ankyrin_rpt"/>
</dbReference>
<protein>
    <submittedName>
        <fullName evidence="2">Uncharacterized protein</fullName>
    </submittedName>
</protein>
<name>A0A371I6U8_MUCPR</name>
<feature type="repeat" description="ANK" evidence="1">
    <location>
        <begin position="68"/>
        <end position="100"/>
    </location>
</feature>
<gene>
    <name evidence="2" type="ORF">CR513_04674</name>
</gene>
<dbReference type="PANTHER" id="PTHR32108">
    <property type="entry name" value="DNA-DIRECTED RNA POLYMERASE SUBUNIT ALPHA"/>
    <property type="match status" value="1"/>
</dbReference>
<sequence>MNKTPAPISLLSLLLNFETYQNLLLKVLKEAHVAHDITVERFDSLVNNITSRGHLTFSDNEIPIEGKGHNQPLHISVRCGGYMIARVLIDNGSSLNVLPKATLDKLTPIDTQLRASSVVVRAFDGSKREVMGEISLPILIGPALFNINFQVMDIRPTYSAVPSSLHQQVKFINNHQIINIMGKKELVITTPALEEYIEGDEEALKAFQSLEVEGTKG</sequence>
<evidence type="ECO:0000256" key="1">
    <source>
        <dbReference type="PROSITE-ProRule" id="PRU00023"/>
    </source>
</evidence>
<dbReference type="AlphaFoldDB" id="A0A371I6U8"/>
<reference evidence="2" key="1">
    <citation type="submission" date="2018-05" db="EMBL/GenBank/DDBJ databases">
        <title>Draft genome of Mucuna pruriens seed.</title>
        <authorList>
            <person name="Nnadi N.E."/>
            <person name="Vos R."/>
            <person name="Hasami M.H."/>
            <person name="Devisetty U.K."/>
            <person name="Aguiy J.C."/>
        </authorList>
    </citation>
    <scope>NUCLEOTIDE SEQUENCE [LARGE SCALE GENOMIC DNA]</scope>
    <source>
        <strain evidence="2">JCA_2017</strain>
    </source>
</reference>
<feature type="non-terminal residue" evidence="2">
    <location>
        <position position="1"/>
    </location>
</feature>
<comment type="caution">
    <text evidence="2">The sequence shown here is derived from an EMBL/GenBank/DDBJ whole genome shotgun (WGS) entry which is preliminary data.</text>
</comment>
<dbReference type="OrthoDB" id="5430981at2759"/>
<dbReference type="Gene3D" id="2.40.70.10">
    <property type="entry name" value="Acid Proteases"/>
    <property type="match status" value="1"/>
</dbReference>
<dbReference type="InterPro" id="IPR021109">
    <property type="entry name" value="Peptidase_aspartic_dom_sf"/>
</dbReference>
<organism evidence="2 3">
    <name type="scientific">Mucuna pruriens</name>
    <name type="common">Velvet bean</name>
    <name type="synonym">Dolichos pruriens</name>
    <dbReference type="NCBI Taxonomy" id="157652"/>
    <lineage>
        <taxon>Eukaryota</taxon>
        <taxon>Viridiplantae</taxon>
        <taxon>Streptophyta</taxon>
        <taxon>Embryophyta</taxon>
        <taxon>Tracheophyta</taxon>
        <taxon>Spermatophyta</taxon>
        <taxon>Magnoliopsida</taxon>
        <taxon>eudicotyledons</taxon>
        <taxon>Gunneridae</taxon>
        <taxon>Pentapetalae</taxon>
        <taxon>rosids</taxon>
        <taxon>fabids</taxon>
        <taxon>Fabales</taxon>
        <taxon>Fabaceae</taxon>
        <taxon>Papilionoideae</taxon>
        <taxon>50 kb inversion clade</taxon>
        <taxon>NPAAA clade</taxon>
        <taxon>indigoferoid/millettioid clade</taxon>
        <taxon>Phaseoleae</taxon>
        <taxon>Mucuna</taxon>
    </lineage>
</organism>